<dbReference type="GO" id="GO:0016020">
    <property type="term" value="C:membrane"/>
    <property type="evidence" value="ECO:0007669"/>
    <property type="project" value="UniProtKB-SubCell"/>
</dbReference>
<keyword evidence="6 8" id="KW-0472">Membrane</keyword>
<feature type="region of interest" description="Disordered" evidence="7">
    <location>
        <begin position="1"/>
        <end position="103"/>
    </location>
</feature>
<comment type="subcellular location">
    <subcellularLocation>
        <location evidence="1">Membrane</location>
        <topology evidence="1">Multi-pass membrane protein</topology>
    </subcellularLocation>
</comment>
<keyword evidence="10" id="KW-1185">Reference proteome</keyword>
<dbReference type="GO" id="GO:0042246">
    <property type="term" value="P:tissue regeneration"/>
    <property type="evidence" value="ECO:0007669"/>
    <property type="project" value="InterPro"/>
</dbReference>
<evidence type="ECO:0000313" key="10">
    <source>
        <dbReference type="Proteomes" id="UP000747542"/>
    </source>
</evidence>
<evidence type="ECO:0000256" key="1">
    <source>
        <dbReference type="ARBA" id="ARBA00004141"/>
    </source>
</evidence>
<dbReference type="Proteomes" id="UP000747542">
    <property type="component" value="Unassembled WGS sequence"/>
</dbReference>
<proteinExistence type="inferred from homology"/>
<evidence type="ECO:0000313" key="9">
    <source>
        <dbReference type="EMBL" id="KAG7167786.1"/>
    </source>
</evidence>
<protein>
    <submittedName>
        <fullName evidence="9">Ninjurin-1-like 2</fullName>
    </submittedName>
</protein>
<feature type="compositionally biased region" description="Polar residues" evidence="7">
    <location>
        <begin position="32"/>
        <end position="41"/>
    </location>
</feature>
<evidence type="ECO:0000256" key="7">
    <source>
        <dbReference type="SAM" id="MobiDB-lite"/>
    </source>
</evidence>
<evidence type="ECO:0000256" key="2">
    <source>
        <dbReference type="ARBA" id="ARBA00008141"/>
    </source>
</evidence>
<reference evidence="9" key="1">
    <citation type="journal article" date="2021" name="Sci. Adv.">
        <title>The American lobster genome reveals insights on longevity, neural, and immune adaptations.</title>
        <authorList>
            <person name="Polinski J.M."/>
            <person name="Zimin A.V."/>
            <person name="Clark K.F."/>
            <person name="Kohn A.B."/>
            <person name="Sadowski N."/>
            <person name="Timp W."/>
            <person name="Ptitsyn A."/>
            <person name="Khanna P."/>
            <person name="Romanova D.Y."/>
            <person name="Williams P."/>
            <person name="Greenwood S.J."/>
            <person name="Moroz L.L."/>
            <person name="Walt D.R."/>
            <person name="Bodnar A.G."/>
        </authorList>
    </citation>
    <scope>NUCLEOTIDE SEQUENCE</scope>
    <source>
        <strain evidence="9">GMGI-L3</strain>
    </source>
</reference>
<name>A0A8J5K4H6_HOMAM</name>
<keyword evidence="5 8" id="KW-1133">Transmembrane helix</keyword>
<feature type="compositionally biased region" description="Basic and acidic residues" evidence="7">
    <location>
        <begin position="1"/>
        <end position="15"/>
    </location>
</feature>
<dbReference type="GO" id="GO:0007155">
    <property type="term" value="P:cell adhesion"/>
    <property type="evidence" value="ECO:0007669"/>
    <property type="project" value="UniProtKB-KW"/>
</dbReference>
<dbReference type="Pfam" id="PF04923">
    <property type="entry name" value="Ninjurin"/>
    <property type="match status" value="1"/>
</dbReference>
<dbReference type="PANTHER" id="PTHR12316:SF17">
    <property type="entry name" value="NINJURIN C, ISOFORM D"/>
    <property type="match status" value="1"/>
</dbReference>
<evidence type="ECO:0000256" key="8">
    <source>
        <dbReference type="SAM" id="Phobius"/>
    </source>
</evidence>
<keyword evidence="4" id="KW-0130">Cell adhesion</keyword>
<evidence type="ECO:0000256" key="4">
    <source>
        <dbReference type="ARBA" id="ARBA00022889"/>
    </source>
</evidence>
<dbReference type="PANTHER" id="PTHR12316">
    <property type="entry name" value="NINJURIN-RELATED"/>
    <property type="match status" value="1"/>
</dbReference>
<keyword evidence="3 8" id="KW-0812">Transmembrane</keyword>
<gene>
    <name evidence="9" type="primary">NINJ1-L2</name>
    <name evidence="9" type="ORF">Hamer_G010180</name>
</gene>
<evidence type="ECO:0000256" key="6">
    <source>
        <dbReference type="ARBA" id="ARBA00023136"/>
    </source>
</evidence>
<dbReference type="EMBL" id="JAHLQT010021257">
    <property type="protein sequence ID" value="KAG7167786.1"/>
    <property type="molecule type" value="Genomic_DNA"/>
</dbReference>
<dbReference type="AlphaFoldDB" id="A0A8J5K4H6"/>
<comment type="caution">
    <text evidence="9">The sequence shown here is derived from an EMBL/GenBank/DDBJ whole genome shotgun (WGS) entry which is preliminary data.</text>
</comment>
<organism evidence="9 10">
    <name type="scientific">Homarus americanus</name>
    <name type="common">American lobster</name>
    <dbReference type="NCBI Taxonomy" id="6706"/>
    <lineage>
        <taxon>Eukaryota</taxon>
        <taxon>Metazoa</taxon>
        <taxon>Ecdysozoa</taxon>
        <taxon>Arthropoda</taxon>
        <taxon>Crustacea</taxon>
        <taxon>Multicrustacea</taxon>
        <taxon>Malacostraca</taxon>
        <taxon>Eumalacostraca</taxon>
        <taxon>Eucarida</taxon>
        <taxon>Decapoda</taxon>
        <taxon>Pleocyemata</taxon>
        <taxon>Astacidea</taxon>
        <taxon>Nephropoidea</taxon>
        <taxon>Nephropidae</taxon>
        <taxon>Homarus</taxon>
    </lineage>
</organism>
<evidence type="ECO:0000256" key="3">
    <source>
        <dbReference type="ARBA" id="ARBA00022692"/>
    </source>
</evidence>
<feature type="transmembrane region" description="Helical" evidence="8">
    <location>
        <begin position="147"/>
        <end position="170"/>
    </location>
</feature>
<feature type="transmembrane region" description="Helical" evidence="8">
    <location>
        <begin position="191"/>
        <end position="211"/>
    </location>
</feature>
<sequence>MPRELRRRNTMETRELAPMANIRETDAEDFGNGSNNPSNKPDYSPGDEGIDDGFDIPSQPPTNGIPRRSPFPRSPSPAPRPGTGGYIPVSTDPTSSRPGKKPLDVNLYATKKTVAQGMMDLALLTANANQLRYVLEAGKFGSLGANYYVSLTLISLSIIMQLVIGVALIFMGRYNVSREHHAHKADALNNWIVLGVFIITVINVFISSFAIEPLEGVDPVLIRAAMTESATEKLVGGL</sequence>
<dbReference type="InterPro" id="IPR007007">
    <property type="entry name" value="Ninjurin"/>
</dbReference>
<evidence type="ECO:0000256" key="5">
    <source>
        <dbReference type="ARBA" id="ARBA00022989"/>
    </source>
</evidence>
<accession>A0A8J5K4H6</accession>
<comment type="similarity">
    <text evidence="2">Belongs to the ninjurin family.</text>
</comment>